<evidence type="ECO:0000313" key="1">
    <source>
        <dbReference type="EMBL" id="MFC4856992.1"/>
    </source>
</evidence>
<dbReference type="EMBL" id="JBHSIS010000017">
    <property type="protein sequence ID" value="MFC4856992.1"/>
    <property type="molecule type" value="Genomic_DNA"/>
</dbReference>
<accession>A0ABV9S727</accession>
<dbReference type="InterPro" id="IPR046178">
    <property type="entry name" value="DUF6187"/>
</dbReference>
<proteinExistence type="predicted"/>
<dbReference type="RefSeq" id="WP_378058984.1">
    <property type="nucleotide sequence ID" value="NZ_JBHSIS010000017.1"/>
</dbReference>
<sequence>MSEYDTVFSLPNVDEDPGTELGVLLMGLGPERLLAGLGVAAETGDPATATLLVDQLRHDAWPDRTLEAVLATGGDRWRAVRARFVAAAPAGETRSAALRRLWSTAVDVVTAAGVAAGDAERVYLAACWLRRDEIDQLVPERH</sequence>
<dbReference type="Proteomes" id="UP001595859">
    <property type="component" value="Unassembled WGS sequence"/>
</dbReference>
<keyword evidence="2" id="KW-1185">Reference proteome</keyword>
<name>A0ABV9S727_9PSEU</name>
<gene>
    <name evidence="1" type="ORF">ACFPCV_26145</name>
</gene>
<evidence type="ECO:0000313" key="2">
    <source>
        <dbReference type="Proteomes" id="UP001595859"/>
    </source>
</evidence>
<reference evidence="2" key="1">
    <citation type="journal article" date="2019" name="Int. J. Syst. Evol. Microbiol.">
        <title>The Global Catalogue of Microorganisms (GCM) 10K type strain sequencing project: providing services to taxonomists for standard genome sequencing and annotation.</title>
        <authorList>
            <consortium name="The Broad Institute Genomics Platform"/>
            <consortium name="The Broad Institute Genome Sequencing Center for Infectious Disease"/>
            <person name="Wu L."/>
            <person name="Ma J."/>
        </authorList>
    </citation>
    <scope>NUCLEOTIDE SEQUENCE [LARGE SCALE GENOMIC DNA]</scope>
    <source>
        <strain evidence="2">ZS-22-S1</strain>
    </source>
</reference>
<dbReference type="Pfam" id="PF19685">
    <property type="entry name" value="DUF6187"/>
    <property type="match status" value="1"/>
</dbReference>
<comment type="caution">
    <text evidence="1">The sequence shown here is derived from an EMBL/GenBank/DDBJ whole genome shotgun (WGS) entry which is preliminary data.</text>
</comment>
<organism evidence="1 2">
    <name type="scientific">Actinophytocola glycyrrhizae</name>
    <dbReference type="NCBI Taxonomy" id="2044873"/>
    <lineage>
        <taxon>Bacteria</taxon>
        <taxon>Bacillati</taxon>
        <taxon>Actinomycetota</taxon>
        <taxon>Actinomycetes</taxon>
        <taxon>Pseudonocardiales</taxon>
        <taxon>Pseudonocardiaceae</taxon>
    </lineage>
</organism>
<protein>
    <submittedName>
        <fullName evidence="1">DUF6187 family protein</fullName>
    </submittedName>
</protein>